<dbReference type="InterPro" id="IPR011004">
    <property type="entry name" value="Trimer_LpxA-like_sf"/>
</dbReference>
<name>A0A0M0ELF3_KOMEU</name>
<feature type="binding site" evidence="18">
    <location>
        <position position="184"/>
    </location>
    <ligand>
        <name>UDP-N-acetyl-alpha-D-glucosamine</name>
        <dbReference type="ChEBI" id="CHEBI:57705"/>
    </ligand>
</feature>
<evidence type="ECO:0000256" key="16">
    <source>
        <dbReference type="ARBA" id="ARBA00048493"/>
    </source>
</evidence>
<keyword evidence="11 18" id="KW-0573">Peptidoglycan synthesis</keyword>
<feature type="active site" description="Proton acceptor" evidence="18">
    <location>
        <position position="375"/>
    </location>
</feature>
<dbReference type="NCBIfam" id="NF010933">
    <property type="entry name" value="PRK14353.1"/>
    <property type="match status" value="1"/>
</dbReference>
<gene>
    <name evidence="18 20" type="primary">glmU</name>
    <name evidence="20" type="ORF">KOEU_00610</name>
</gene>
<dbReference type="CDD" id="cd02540">
    <property type="entry name" value="GT2_GlmU_N_bac"/>
    <property type="match status" value="1"/>
</dbReference>
<comment type="similarity">
    <text evidence="2 18">In the C-terminal section; belongs to the transferase hexapeptide repeat family.</text>
</comment>
<evidence type="ECO:0000256" key="5">
    <source>
        <dbReference type="ARBA" id="ARBA00022679"/>
    </source>
</evidence>
<dbReference type="GO" id="GO:0005737">
    <property type="term" value="C:cytoplasm"/>
    <property type="evidence" value="ECO:0007669"/>
    <property type="project" value="UniProtKB-SubCell"/>
</dbReference>
<dbReference type="GO" id="GO:0019134">
    <property type="term" value="F:glucosamine-1-phosphate N-acetyltransferase activity"/>
    <property type="evidence" value="ECO:0007669"/>
    <property type="project" value="UniProtKB-UniRule"/>
</dbReference>
<comment type="subunit">
    <text evidence="18">Homotrimer.</text>
</comment>
<evidence type="ECO:0000256" key="3">
    <source>
        <dbReference type="ARBA" id="ARBA00007947"/>
    </source>
</evidence>
<evidence type="ECO:0000313" key="21">
    <source>
        <dbReference type="Proteomes" id="UP000037566"/>
    </source>
</evidence>
<comment type="similarity">
    <text evidence="3 18">In the N-terminal section; belongs to the N-acetylglucosamine-1-phosphate uridyltransferase family.</text>
</comment>
<comment type="catalytic activity">
    <reaction evidence="15 18">
        <text>alpha-D-glucosamine 1-phosphate + acetyl-CoA = N-acetyl-alpha-D-glucosamine 1-phosphate + CoA + H(+)</text>
        <dbReference type="Rhea" id="RHEA:13725"/>
        <dbReference type="ChEBI" id="CHEBI:15378"/>
        <dbReference type="ChEBI" id="CHEBI:57287"/>
        <dbReference type="ChEBI" id="CHEBI:57288"/>
        <dbReference type="ChEBI" id="CHEBI:57776"/>
        <dbReference type="ChEBI" id="CHEBI:58516"/>
        <dbReference type="EC" id="2.3.1.157"/>
    </reaction>
</comment>
<evidence type="ECO:0000256" key="4">
    <source>
        <dbReference type="ARBA" id="ARBA00022490"/>
    </source>
</evidence>
<proteinExistence type="inferred from homology"/>
<evidence type="ECO:0000256" key="17">
    <source>
        <dbReference type="ARBA" id="ARBA00049628"/>
    </source>
</evidence>
<reference evidence="20" key="1">
    <citation type="submission" date="2015-08" db="EMBL/GenBank/DDBJ databases">
        <title>Draft genome sequence of Komagataeibacter europaeus CECT 8546 a cellulose producer strain from vinegar produced by the traditional method.</title>
        <authorList>
            <person name="Poehlein A."/>
            <person name="Valera M.J."/>
            <person name="Haack F.S."/>
            <person name="Mas A."/>
            <person name="Daniel R."/>
            <person name="Streit W.R."/>
            <person name="Mateo E."/>
        </authorList>
    </citation>
    <scope>NUCLEOTIDE SEQUENCE [LARGE SCALE GENOMIC DNA]</scope>
    <source>
        <strain evidence="20">CECT 8546</strain>
    </source>
</reference>
<dbReference type="Gene3D" id="2.160.10.10">
    <property type="entry name" value="Hexapeptide repeat proteins"/>
    <property type="match status" value="1"/>
</dbReference>
<keyword evidence="13 18" id="KW-0012">Acyltransferase</keyword>
<dbReference type="InterPro" id="IPR005882">
    <property type="entry name" value="Bifunctional_GlmU"/>
</dbReference>
<feature type="binding site" evidence="18">
    <location>
        <position position="378"/>
    </location>
    <ligand>
        <name>UDP-N-acetyl-alpha-D-glucosamine</name>
        <dbReference type="ChEBI" id="CHEBI:57705"/>
    </ligand>
</feature>
<dbReference type="InterPro" id="IPR050065">
    <property type="entry name" value="GlmU-like"/>
</dbReference>
<dbReference type="GO" id="GO:0016020">
    <property type="term" value="C:membrane"/>
    <property type="evidence" value="ECO:0007669"/>
    <property type="project" value="GOC"/>
</dbReference>
<evidence type="ECO:0000256" key="12">
    <source>
        <dbReference type="ARBA" id="ARBA00023268"/>
    </source>
</evidence>
<dbReference type="InterPro" id="IPR038009">
    <property type="entry name" value="GlmU_C_LbH"/>
</dbReference>
<dbReference type="UniPathway" id="UPA00113">
    <property type="reaction ID" value="UER00532"/>
</dbReference>
<organism evidence="20 21">
    <name type="scientific">Komagataeibacter europaeus</name>
    <name type="common">Gluconacetobacter europaeus</name>
    <dbReference type="NCBI Taxonomy" id="33995"/>
    <lineage>
        <taxon>Bacteria</taxon>
        <taxon>Pseudomonadati</taxon>
        <taxon>Pseudomonadota</taxon>
        <taxon>Alphaproteobacteria</taxon>
        <taxon>Acetobacterales</taxon>
        <taxon>Acetobacteraceae</taxon>
        <taxon>Komagataeibacter</taxon>
    </lineage>
</organism>
<comment type="catalytic activity">
    <reaction evidence="16 18">
        <text>N-acetyl-alpha-D-glucosamine 1-phosphate + UTP + H(+) = UDP-N-acetyl-alpha-D-glucosamine + diphosphate</text>
        <dbReference type="Rhea" id="RHEA:13509"/>
        <dbReference type="ChEBI" id="CHEBI:15378"/>
        <dbReference type="ChEBI" id="CHEBI:33019"/>
        <dbReference type="ChEBI" id="CHEBI:46398"/>
        <dbReference type="ChEBI" id="CHEBI:57705"/>
        <dbReference type="ChEBI" id="CHEBI:57776"/>
        <dbReference type="EC" id="2.7.7.23"/>
    </reaction>
</comment>
<dbReference type="Proteomes" id="UP000037566">
    <property type="component" value="Unassembled WGS sequence"/>
</dbReference>
<evidence type="ECO:0000256" key="10">
    <source>
        <dbReference type="ARBA" id="ARBA00022960"/>
    </source>
</evidence>
<comment type="pathway">
    <text evidence="18">Nucleotide-sugar biosynthesis; UDP-N-acetyl-alpha-D-glucosamine biosynthesis; N-acetyl-alpha-D-glucosamine 1-phosphate from alpha-D-glucosamine 6-phosphate (route II): step 2/2.</text>
</comment>
<dbReference type="Pfam" id="PF12804">
    <property type="entry name" value="NTP_transf_3"/>
    <property type="match status" value="1"/>
</dbReference>
<comment type="caution">
    <text evidence="20">The sequence shown here is derived from an EMBL/GenBank/DDBJ whole genome shotgun (WGS) entry which is preliminary data.</text>
</comment>
<feature type="region of interest" description="Linker" evidence="18">
    <location>
        <begin position="259"/>
        <end position="279"/>
    </location>
</feature>
<evidence type="ECO:0000256" key="8">
    <source>
        <dbReference type="ARBA" id="ARBA00022737"/>
    </source>
</evidence>
<dbReference type="EC" id="2.7.7.23" evidence="18"/>
<keyword evidence="9 18" id="KW-0460">Magnesium</keyword>
<feature type="binding site" evidence="18">
    <location>
        <begin position="43"/>
        <end position="46"/>
    </location>
    <ligand>
        <name>UDP-N-acetyl-alpha-D-glucosamine</name>
        <dbReference type="ChEBI" id="CHEBI:57705"/>
    </ligand>
</feature>
<feature type="binding site" evidence="18">
    <location>
        <position position="392"/>
    </location>
    <ligand>
        <name>acetyl-CoA</name>
        <dbReference type="ChEBI" id="CHEBI:57288"/>
    </ligand>
</feature>
<keyword evidence="4 18" id="KW-0963">Cytoplasm</keyword>
<comment type="pathway">
    <text evidence="18">Bacterial outer membrane biogenesis; LPS lipid A biosynthesis.</text>
</comment>
<keyword evidence="6 18" id="KW-0548">Nucleotidyltransferase</keyword>
<dbReference type="GO" id="GO:0008360">
    <property type="term" value="P:regulation of cell shape"/>
    <property type="evidence" value="ECO:0007669"/>
    <property type="project" value="UniProtKB-KW"/>
</dbReference>
<comment type="pathway">
    <text evidence="18">Nucleotide-sugar biosynthesis; UDP-N-acetyl-alpha-D-glucosamine biosynthesis; UDP-N-acetyl-alpha-D-glucosamine from N-acetyl-alpha-D-glucosamine 1-phosphate: step 1/1.</text>
</comment>
<dbReference type="PATRIC" id="fig|33995.3.peg.66"/>
<evidence type="ECO:0000256" key="11">
    <source>
        <dbReference type="ARBA" id="ARBA00022984"/>
    </source>
</evidence>
<evidence type="ECO:0000256" key="6">
    <source>
        <dbReference type="ARBA" id="ARBA00022695"/>
    </source>
</evidence>
<dbReference type="GO" id="GO:0009245">
    <property type="term" value="P:lipid A biosynthetic process"/>
    <property type="evidence" value="ECO:0007669"/>
    <property type="project" value="UniProtKB-UniRule"/>
</dbReference>
<feature type="binding site" evidence="18">
    <location>
        <position position="452"/>
    </location>
    <ligand>
        <name>acetyl-CoA</name>
        <dbReference type="ChEBI" id="CHEBI:57288"/>
    </ligand>
</feature>
<dbReference type="SUPFAM" id="SSF51161">
    <property type="entry name" value="Trimeric LpxA-like enzymes"/>
    <property type="match status" value="1"/>
</dbReference>
<dbReference type="GO" id="GO:0071555">
    <property type="term" value="P:cell wall organization"/>
    <property type="evidence" value="ECO:0007669"/>
    <property type="project" value="UniProtKB-KW"/>
</dbReference>
<keyword evidence="21" id="KW-1185">Reference proteome</keyword>
<dbReference type="GO" id="GO:0000902">
    <property type="term" value="P:cell morphogenesis"/>
    <property type="evidence" value="ECO:0007669"/>
    <property type="project" value="UniProtKB-UniRule"/>
</dbReference>
<keyword evidence="7 18" id="KW-0479">Metal-binding</keyword>
<sequence>MVSRTHKGLTGCAGAEYPHTAMNTQTDTAVSAPARALSTAVILAAGRGTRMKSQRPKVMHPLAGQPMLRYLLDNAARVFDRIVVVVGPDMDDVAALAAAHQVVVQQDRLGTGHAARQAEALFGDGDVAVLYGDNPLITPDTMRALLEQRRRDDTGLALLAMEPADPARYGRVVAHDGQVERIVEWADATPAERAVRLCNAGVLCADAADFRRWLDEINNDNAQGEYYLGDVVARAVADGRSVRAVVAPEDELRGINSRAELAQAEACVQARLRQAAMDGGTTLVAPGTVFLCADTVLEPDTVVHPNVVFGPGVHVKSGAEIHAFSHVEGAIIGPDAQIGPYARLRPGSDVGAKARVGNFVEIKATTLGAGAKASHLTYLGNATVGSGANIGAGTITCNYDGVFKHRTEIGAGSFIGSDSVLVAPVRVGSGVITAAGSVITHDVPDDAMAIGRARQTNRAGHAASFRERLKNRKERG</sequence>
<dbReference type="GO" id="GO:0000287">
    <property type="term" value="F:magnesium ion binding"/>
    <property type="evidence" value="ECO:0007669"/>
    <property type="project" value="UniProtKB-UniRule"/>
</dbReference>
<feature type="binding site" evidence="18">
    <location>
        <position position="170"/>
    </location>
    <ligand>
        <name>UDP-N-acetyl-alpha-D-glucosamine</name>
        <dbReference type="ChEBI" id="CHEBI:57705"/>
    </ligand>
</feature>
<evidence type="ECO:0000256" key="9">
    <source>
        <dbReference type="ARBA" id="ARBA00022842"/>
    </source>
</evidence>
<dbReference type="GO" id="GO:0009252">
    <property type="term" value="P:peptidoglycan biosynthetic process"/>
    <property type="evidence" value="ECO:0007669"/>
    <property type="project" value="UniProtKB-UniRule"/>
</dbReference>
<evidence type="ECO:0000259" key="19">
    <source>
        <dbReference type="Pfam" id="PF12804"/>
    </source>
</evidence>
<dbReference type="GO" id="GO:0003977">
    <property type="term" value="F:UDP-N-acetylglucosamine diphosphorylase activity"/>
    <property type="evidence" value="ECO:0007669"/>
    <property type="project" value="UniProtKB-UniRule"/>
</dbReference>
<dbReference type="CDD" id="cd03353">
    <property type="entry name" value="LbH_GlmU_C"/>
    <property type="match status" value="1"/>
</dbReference>
<dbReference type="PANTHER" id="PTHR43584:SF3">
    <property type="entry name" value="BIFUNCTIONAL PROTEIN GLMU"/>
    <property type="match status" value="1"/>
</dbReference>
<feature type="binding site" evidence="18">
    <location>
        <position position="133"/>
    </location>
    <ligand>
        <name>Mg(2+)</name>
        <dbReference type="ChEBI" id="CHEBI:18420"/>
    </ligand>
</feature>
<dbReference type="Gene3D" id="3.90.550.10">
    <property type="entry name" value="Spore Coat Polysaccharide Biosynthesis Protein SpsA, Chain A"/>
    <property type="match status" value="1"/>
</dbReference>
<feature type="binding site" evidence="18">
    <location>
        <begin position="398"/>
        <end position="399"/>
    </location>
    <ligand>
        <name>acetyl-CoA</name>
        <dbReference type="ChEBI" id="CHEBI:57288"/>
    </ligand>
</feature>
<feature type="binding site" evidence="18">
    <location>
        <position position="105"/>
    </location>
    <ligand>
        <name>UDP-N-acetyl-alpha-D-glucosamine</name>
        <dbReference type="ChEBI" id="CHEBI:57705"/>
    </ligand>
</feature>
<feature type="binding site" evidence="18">
    <location>
        <position position="345"/>
    </location>
    <ligand>
        <name>UDP-N-acetyl-alpha-D-glucosamine</name>
        <dbReference type="ChEBI" id="CHEBI:57705"/>
    </ligand>
</feature>
<evidence type="ECO:0000256" key="13">
    <source>
        <dbReference type="ARBA" id="ARBA00023315"/>
    </source>
</evidence>
<dbReference type="STRING" id="33995.KOEU_00610"/>
<comment type="subcellular location">
    <subcellularLocation>
        <location evidence="1 18">Cytoplasm</location>
    </subcellularLocation>
</comment>
<dbReference type="AlphaFoldDB" id="A0A0M0ELF3"/>
<evidence type="ECO:0000256" key="15">
    <source>
        <dbReference type="ARBA" id="ARBA00048247"/>
    </source>
</evidence>
<feature type="binding site" evidence="18">
    <location>
        <begin position="110"/>
        <end position="111"/>
    </location>
    <ligand>
        <name>UDP-N-acetyl-alpha-D-glucosamine</name>
        <dbReference type="ChEBI" id="CHEBI:57705"/>
    </ligand>
</feature>
<feature type="region of interest" description="N-acetyltransferase" evidence="18">
    <location>
        <begin position="280"/>
        <end position="476"/>
    </location>
</feature>
<feature type="binding site" evidence="18">
    <location>
        <position position="256"/>
    </location>
    <ligand>
        <name>UDP-N-acetyl-alpha-D-glucosamine</name>
        <dbReference type="ChEBI" id="CHEBI:57705"/>
    </ligand>
</feature>
<dbReference type="InterPro" id="IPR025877">
    <property type="entry name" value="MobA-like_NTP_Trfase"/>
</dbReference>
<dbReference type="EMBL" id="LHUQ01000001">
    <property type="protein sequence ID" value="KON66094.1"/>
    <property type="molecule type" value="Genomic_DNA"/>
</dbReference>
<feature type="binding site" evidence="18">
    <location>
        <begin position="131"/>
        <end position="133"/>
    </location>
    <ligand>
        <name>UDP-N-acetyl-alpha-D-glucosamine</name>
        <dbReference type="ChEBI" id="CHEBI:57705"/>
    </ligand>
</feature>
<dbReference type="PANTHER" id="PTHR43584">
    <property type="entry name" value="NUCLEOTIDYL TRANSFERASE"/>
    <property type="match status" value="1"/>
</dbReference>
<dbReference type="InterPro" id="IPR029044">
    <property type="entry name" value="Nucleotide-diphossugar_trans"/>
</dbReference>
<feature type="binding site" evidence="18">
    <location>
        <position position="417"/>
    </location>
    <ligand>
        <name>acetyl-CoA</name>
        <dbReference type="ChEBI" id="CHEBI:57288"/>
    </ligand>
</feature>
<feature type="binding site" evidence="18">
    <location>
        <position position="435"/>
    </location>
    <ligand>
        <name>acetyl-CoA</name>
        <dbReference type="ChEBI" id="CHEBI:57288"/>
    </ligand>
</feature>
<keyword evidence="14 18" id="KW-0961">Cell wall biogenesis/degradation</keyword>
<comment type="cofactor">
    <cofactor evidence="18">
        <name>Mg(2+)</name>
        <dbReference type="ChEBI" id="CHEBI:18420"/>
    </cofactor>
    <text evidence="18">Binds 1 Mg(2+) ion per subunit.</text>
</comment>
<accession>A0A0M0ELF3</accession>
<keyword evidence="5 18" id="KW-0808">Transferase</keyword>
<protein>
    <recommendedName>
        <fullName evidence="18">Bifunctional protein GlmU</fullName>
    </recommendedName>
    <domain>
        <recommendedName>
            <fullName evidence="18">UDP-N-acetylglucosamine pyrophosphorylase</fullName>
            <ecNumber evidence="18">2.7.7.23</ecNumber>
        </recommendedName>
        <alternativeName>
            <fullName evidence="18">N-acetylglucosamine-1-phosphate uridyltransferase</fullName>
        </alternativeName>
    </domain>
    <domain>
        <recommendedName>
            <fullName evidence="18">Glucosamine-1-phosphate N-acetyltransferase</fullName>
            <ecNumber evidence="18">2.3.1.157</ecNumber>
        </recommendedName>
    </domain>
</protein>
<feature type="domain" description="MobA-like NTP transferase" evidence="19">
    <location>
        <begin position="40"/>
        <end position="159"/>
    </location>
</feature>
<dbReference type="NCBIfam" id="TIGR01173">
    <property type="entry name" value="glmU"/>
    <property type="match status" value="1"/>
</dbReference>
<feature type="binding site" evidence="18">
    <location>
        <position position="363"/>
    </location>
    <ligand>
        <name>UDP-N-acetyl-alpha-D-glucosamine</name>
        <dbReference type="ChEBI" id="CHEBI:57705"/>
    </ligand>
</feature>
<evidence type="ECO:0000256" key="7">
    <source>
        <dbReference type="ARBA" id="ARBA00022723"/>
    </source>
</evidence>
<dbReference type="EC" id="2.3.1.157" evidence="18"/>
<evidence type="ECO:0000256" key="18">
    <source>
        <dbReference type="HAMAP-Rule" id="MF_01631"/>
    </source>
</evidence>
<feature type="region of interest" description="Pyrophosphorylase" evidence="18">
    <location>
        <begin position="1"/>
        <end position="258"/>
    </location>
</feature>
<comment type="function">
    <text evidence="17 18">Catalyzes the last two sequential reactions in the de novo biosynthetic pathway for UDP-N-acetylglucosamine (UDP-GlcNAc). The C-terminal domain catalyzes the transfer of acetyl group from acetyl coenzyme A to glucosamine-1-phosphate (GlcN-1-P) to produce N-acetylglucosamine-1-phosphate (GlcNAc-1-P), which is converted into UDP-GlcNAc by the transfer of uridine 5-monophosphate (from uridine 5-triphosphate), a reaction catalyzed by the N-terminal domain.</text>
</comment>
<feature type="binding site" evidence="18">
    <location>
        <position position="256"/>
    </location>
    <ligand>
        <name>Mg(2+)</name>
        <dbReference type="ChEBI" id="CHEBI:18420"/>
    </ligand>
</feature>
<feature type="binding site" evidence="18">
    <location>
        <position position="57"/>
    </location>
    <ligand>
        <name>UDP-N-acetyl-alpha-D-glucosamine</name>
        <dbReference type="ChEBI" id="CHEBI:57705"/>
    </ligand>
</feature>
<dbReference type="Pfam" id="PF00132">
    <property type="entry name" value="Hexapep"/>
    <property type="match status" value="1"/>
</dbReference>
<dbReference type="InterPro" id="IPR001451">
    <property type="entry name" value="Hexapep"/>
</dbReference>
<dbReference type="GO" id="GO:0006048">
    <property type="term" value="P:UDP-N-acetylglucosamine biosynthetic process"/>
    <property type="evidence" value="ECO:0007669"/>
    <property type="project" value="UniProtKB-UniPathway"/>
</dbReference>
<dbReference type="UniPathway" id="UPA00973"/>
<keyword evidence="10 18" id="KW-0133">Cell shape</keyword>
<dbReference type="HAMAP" id="MF_01631">
    <property type="entry name" value="GlmU"/>
    <property type="match status" value="1"/>
</dbReference>
<keyword evidence="12 18" id="KW-0511">Multifunctional enzyme</keyword>
<evidence type="ECO:0000256" key="14">
    <source>
        <dbReference type="ARBA" id="ARBA00023316"/>
    </source>
</evidence>
<keyword evidence="8 18" id="KW-0677">Repeat</keyword>
<evidence type="ECO:0000256" key="1">
    <source>
        <dbReference type="ARBA" id="ARBA00004496"/>
    </source>
</evidence>
<feature type="binding site" evidence="18">
    <location>
        <position position="199"/>
    </location>
    <ligand>
        <name>UDP-N-acetyl-alpha-D-glucosamine</name>
        <dbReference type="ChEBI" id="CHEBI:57705"/>
    </ligand>
</feature>
<evidence type="ECO:0000256" key="2">
    <source>
        <dbReference type="ARBA" id="ARBA00007707"/>
    </source>
</evidence>
<evidence type="ECO:0000313" key="20">
    <source>
        <dbReference type="EMBL" id="KON66094.1"/>
    </source>
</evidence>
<dbReference type="SUPFAM" id="SSF53448">
    <property type="entry name" value="Nucleotide-diphospho-sugar transferases"/>
    <property type="match status" value="1"/>
</dbReference>
<feature type="binding site" evidence="18">
    <location>
        <position position="389"/>
    </location>
    <ligand>
        <name>UDP-N-acetyl-alpha-D-glucosamine</name>
        <dbReference type="ChEBI" id="CHEBI:57705"/>
    </ligand>
</feature>